<evidence type="ECO:0000259" key="1">
    <source>
        <dbReference type="PROSITE" id="PS51184"/>
    </source>
</evidence>
<comment type="caution">
    <text evidence="2">The sequence shown here is derived from an EMBL/GenBank/DDBJ whole genome shotgun (WGS) entry which is preliminary data.</text>
</comment>
<dbReference type="Pfam" id="PF13621">
    <property type="entry name" value="Cupin_8"/>
    <property type="match status" value="1"/>
</dbReference>
<dbReference type="PANTHER" id="PTHR12461:SF105">
    <property type="entry name" value="HYPOXIA-INDUCIBLE FACTOR 1-ALPHA INHIBITOR"/>
    <property type="match status" value="1"/>
</dbReference>
<dbReference type="PANTHER" id="PTHR12461">
    <property type="entry name" value="HYPOXIA-INDUCIBLE FACTOR 1 ALPHA INHIBITOR-RELATED"/>
    <property type="match status" value="1"/>
</dbReference>
<name>A0ABV7Z0Q5_9BACT</name>
<protein>
    <submittedName>
        <fullName evidence="2">Cupin-like domain-containing protein</fullName>
    </submittedName>
</protein>
<organism evidence="2 3">
    <name type="scientific">Lacihabitans lacunae</name>
    <dbReference type="NCBI Taxonomy" id="1028214"/>
    <lineage>
        <taxon>Bacteria</taxon>
        <taxon>Pseudomonadati</taxon>
        <taxon>Bacteroidota</taxon>
        <taxon>Cytophagia</taxon>
        <taxon>Cytophagales</taxon>
        <taxon>Leadbetterellaceae</taxon>
        <taxon>Lacihabitans</taxon>
    </lineage>
</organism>
<dbReference type="PROSITE" id="PS51184">
    <property type="entry name" value="JMJC"/>
    <property type="match status" value="1"/>
</dbReference>
<evidence type="ECO:0000313" key="2">
    <source>
        <dbReference type="EMBL" id="MFC3813123.1"/>
    </source>
</evidence>
<gene>
    <name evidence="2" type="ORF">ACFOOI_20830</name>
</gene>
<reference evidence="3" key="1">
    <citation type="journal article" date="2019" name="Int. J. Syst. Evol. Microbiol.">
        <title>The Global Catalogue of Microorganisms (GCM) 10K type strain sequencing project: providing services to taxonomists for standard genome sequencing and annotation.</title>
        <authorList>
            <consortium name="The Broad Institute Genomics Platform"/>
            <consortium name="The Broad Institute Genome Sequencing Center for Infectious Disease"/>
            <person name="Wu L."/>
            <person name="Ma J."/>
        </authorList>
    </citation>
    <scope>NUCLEOTIDE SEQUENCE [LARGE SCALE GENOMIC DNA]</scope>
    <source>
        <strain evidence="3">CECT 7956</strain>
    </source>
</reference>
<dbReference type="EMBL" id="JBHRYQ010000001">
    <property type="protein sequence ID" value="MFC3813123.1"/>
    <property type="molecule type" value="Genomic_DNA"/>
</dbReference>
<dbReference type="SMART" id="SM00558">
    <property type="entry name" value="JmjC"/>
    <property type="match status" value="1"/>
</dbReference>
<dbReference type="Gene3D" id="2.60.120.650">
    <property type="entry name" value="Cupin"/>
    <property type="match status" value="1"/>
</dbReference>
<proteinExistence type="predicted"/>
<dbReference type="InterPro" id="IPR041667">
    <property type="entry name" value="Cupin_8"/>
</dbReference>
<dbReference type="Proteomes" id="UP001595616">
    <property type="component" value="Unassembled WGS sequence"/>
</dbReference>
<accession>A0ABV7Z0Q5</accession>
<dbReference type="InterPro" id="IPR003347">
    <property type="entry name" value="JmjC_dom"/>
</dbReference>
<evidence type="ECO:0000313" key="3">
    <source>
        <dbReference type="Proteomes" id="UP001595616"/>
    </source>
</evidence>
<sequence length="299" mass="34879">METLETTKLDLTGKIDVVENISREDFLEFYMKPQKPVIIKHLYGKDAQVYKWTFDYFQKELGELEVGVFDDESETRQDDRSYKKAPMTMKFGEYLQIIQEKPTSKRLFLFNVFKHKKELLNHFKFPNIADNVLSFLPFAFFGGQGAETRIHRDMDNSCVFLTEIAGYKRVVLFDPKYSKLLYQYPYSTHTSIDVNHPDFDKYPGLAHVQGIDCTIGPGDTIFMPSGWWHHIEYNTAGLGFAIRSLSPHYKDRVVGILQVGLKTHIDDLANKILGSKWFDWKKNKTIERANRAIQKLQKK</sequence>
<dbReference type="RefSeq" id="WP_379840028.1">
    <property type="nucleotide sequence ID" value="NZ_JBHRYQ010000001.1"/>
</dbReference>
<dbReference type="SUPFAM" id="SSF51197">
    <property type="entry name" value="Clavaminate synthase-like"/>
    <property type="match status" value="1"/>
</dbReference>
<keyword evidence="3" id="KW-1185">Reference proteome</keyword>
<feature type="domain" description="JmjC" evidence="1">
    <location>
        <begin position="114"/>
        <end position="261"/>
    </location>
</feature>